<reference evidence="7" key="1">
    <citation type="submission" date="2013-07" db="EMBL/GenBank/DDBJ databases">
        <authorList>
            <person name="Geib S."/>
        </authorList>
    </citation>
    <scope>NUCLEOTIDE SEQUENCE</scope>
</reference>
<comment type="subcellular location">
    <subcellularLocation>
        <location evidence="1">Membrane</location>
        <topology evidence="1">Multi-pass membrane protein</topology>
    </subcellularLocation>
</comment>
<dbReference type="AlphaFoldDB" id="W8C6A3"/>
<organism evidence="7">
    <name type="scientific">Ceratitis capitata</name>
    <name type="common">Mediterranean fruit fly</name>
    <name type="synonym">Tephritis capitata</name>
    <dbReference type="NCBI Taxonomy" id="7213"/>
    <lineage>
        <taxon>Eukaryota</taxon>
        <taxon>Metazoa</taxon>
        <taxon>Ecdysozoa</taxon>
        <taxon>Arthropoda</taxon>
        <taxon>Hexapoda</taxon>
        <taxon>Insecta</taxon>
        <taxon>Pterygota</taxon>
        <taxon>Neoptera</taxon>
        <taxon>Endopterygota</taxon>
        <taxon>Diptera</taxon>
        <taxon>Brachycera</taxon>
        <taxon>Muscomorpha</taxon>
        <taxon>Tephritoidea</taxon>
        <taxon>Tephritidae</taxon>
        <taxon>Ceratitis</taxon>
        <taxon>Ceratitis</taxon>
    </lineage>
</organism>
<reference evidence="7" key="2">
    <citation type="journal article" date="2014" name="BMC Genomics">
        <title>A genomic perspective to assessing quality of mass-reared SIT flies used in Mediterranean fruit fly (Ceratitis capitata) eradication in California.</title>
        <authorList>
            <person name="Calla B."/>
            <person name="Hall B."/>
            <person name="Hou S."/>
            <person name="Geib S.M."/>
        </authorList>
    </citation>
    <scope>NUCLEOTIDE SEQUENCE</scope>
</reference>
<keyword evidence="5 6" id="KW-0472">Membrane</keyword>
<dbReference type="OrthoDB" id="1111004at2759"/>
<evidence type="ECO:0000256" key="5">
    <source>
        <dbReference type="ARBA" id="ARBA00023136"/>
    </source>
</evidence>
<dbReference type="KEGG" id="ccat:101460951"/>
<dbReference type="PANTHER" id="PTHR32001">
    <property type="entry name" value="KERATINOCYTE-ASSOCIATED PROTEIN 2"/>
    <property type="match status" value="1"/>
</dbReference>
<dbReference type="GeneID" id="101460951"/>
<protein>
    <submittedName>
        <fullName evidence="7">Protein KRTCAP2</fullName>
    </submittedName>
</protein>
<dbReference type="PANTHER" id="PTHR32001:SF1">
    <property type="entry name" value="KERATINOCYTE-ASSOCIATED PROTEIN 2"/>
    <property type="match status" value="1"/>
</dbReference>
<feature type="transmembrane region" description="Helical" evidence="6">
    <location>
        <begin position="82"/>
        <end position="115"/>
    </location>
</feature>
<dbReference type="EMBL" id="GAMC01004397">
    <property type="protein sequence ID" value="JAC02159.1"/>
    <property type="molecule type" value="mRNA"/>
</dbReference>
<evidence type="ECO:0000256" key="2">
    <source>
        <dbReference type="ARBA" id="ARBA00007279"/>
    </source>
</evidence>
<evidence type="ECO:0000256" key="4">
    <source>
        <dbReference type="ARBA" id="ARBA00022989"/>
    </source>
</evidence>
<evidence type="ECO:0000313" key="7">
    <source>
        <dbReference type="EMBL" id="JAC02157.1"/>
    </source>
</evidence>
<dbReference type="EMBL" id="GAMC01004399">
    <property type="protein sequence ID" value="JAC02157.1"/>
    <property type="molecule type" value="mRNA"/>
</dbReference>
<dbReference type="GO" id="GO:0016020">
    <property type="term" value="C:membrane"/>
    <property type="evidence" value="ECO:0007669"/>
    <property type="project" value="UniProtKB-SubCell"/>
</dbReference>
<keyword evidence="3 6" id="KW-0812">Transmembrane</keyword>
<feature type="transmembrane region" description="Helical" evidence="6">
    <location>
        <begin position="12"/>
        <end position="33"/>
    </location>
</feature>
<gene>
    <name evidence="7" type="primary">KTAP2</name>
</gene>
<evidence type="ECO:0000256" key="1">
    <source>
        <dbReference type="ARBA" id="ARBA00004141"/>
    </source>
</evidence>
<dbReference type="EMBL" id="GAMC01004396">
    <property type="protein sequence ID" value="JAC02160.1"/>
    <property type="molecule type" value="mRNA"/>
</dbReference>
<proteinExistence type="evidence at transcript level"/>
<comment type="similarity">
    <text evidence="2">Belongs to the KRTCAP2 family.</text>
</comment>
<dbReference type="PROSITE" id="PS51257">
    <property type="entry name" value="PROKAR_LIPOPROTEIN"/>
    <property type="match status" value="1"/>
</dbReference>
<evidence type="ECO:0000256" key="3">
    <source>
        <dbReference type="ARBA" id="ARBA00022692"/>
    </source>
</evidence>
<dbReference type="InterPro" id="IPR018614">
    <property type="entry name" value="KRTCAP2"/>
</dbReference>
<dbReference type="Pfam" id="PF09775">
    <property type="entry name" value="Keratin_assoc"/>
    <property type="match status" value="1"/>
</dbReference>
<feature type="transmembrane region" description="Helical" evidence="6">
    <location>
        <begin position="45"/>
        <end position="70"/>
    </location>
</feature>
<evidence type="ECO:0000256" key="6">
    <source>
        <dbReference type="SAM" id="Phobius"/>
    </source>
</evidence>
<sequence>MASTETKENNSLLVSMGFSCVLSLSILLMMSLYANWIANTELPSIVIGLIGTLLLLISVALVSRSVILVFGNEFHAKFIPDILACVALAAAAFGVVHQICTMTWILFGLVAVYGANRICLKFIDRATSTEKLTPSKSEKKKKKLKRQFI</sequence>
<keyword evidence="4 6" id="KW-1133">Transmembrane helix</keyword>
<accession>W8C6A3</accession>
<name>W8C6A3_CERCA</name>